<accession>A0ACC1T314</accession>
<proteinExistence type="predicted"/>
<evidence type="ECO:0000313" key="2">
    <source>
        <dbReference type="Proteomes" id="UP001148662"/>
    </source>
</evidence>
<reference evidence="1" key="1">
    <citation type="submission" date="2022-07" db="EMBL/GenBank/DDBJ databases">
        <title>Genome Sequence of Phlebia brevispora.</title>
        <authorList>
            <person name="Buettner E."/>
        </authorList>
    </citation>
    <scope>NUCLEOTIDE SEQUENCE</scope>
    <source>
        <strain evidence="1">MPL23</strain>
    </source>
</reference>
<protein>
    <submittedName>
        <fullName evidence="1">Uncharacterized protein</fullName>
    </submittedName>
</protein>
<sequence length="338" mass="37010">MAETKIYQPIHPDFLPKLLPEYVEFHNANTAFVPAIQDIPWDPNCRKFAPVKGGSEPLKVGAVRDIPLSKCTMRTFTPEGTAPVDGWPAFIFFHGGGWTLGSIDTENAFSTNMCKGASCVVVSVDYRLGPEQPYPAAVEDAEEALRWVYTKGKSELGVNPERIAVGGSSSGGNLAAIITHIAAMSTPPIPLVFQLLVVPVTDNTASTSGVPYLSWKENANTPALSPAKMLWFRNNYSPNEEDWKKWDNSPIFAPEETFRKAPPAWFAVAELDILRDEALAYAVKLRNAGVQADVKIYKGAPHPIMAMDGAYLTFSDRSPAAYRMIDFSSQACYRSDGS</sequence>
<evidence type="ECO:0000313" key="1">
    <source>
        <dbReference type="EMBL" id="KAJ3551599.1"/>
    </source>
</evidence>
<keyword evidence="2" id="KW-1185">Reference proteome</keyword>
<organism evidence="1 2">
    <name type="scientific">Phlebia brevispora</name>
    <dbReference type="NCBI Taxonomy" id="194682"/>
    <lineage>
        <taxon>Eukaryota</taxon>
        <taxon>Fungi</taxon>
        <taxon>Dikarya</taxon>
        <taxon>Basidiomycota</taxon>
        <taxon>Agaricomycotina</taxon>
        <taxon>Agaricomycetes</taxon>
        <taxon>Polyporales</taxon>
        <taxon>Meruliaceae</taxon>
        <taxon>Phlebia</taxon>
    </lineage>
</organism>
<dbReference type="Proteomes" id="UP001148662">
    <property type="component" value="Unassembled WGS sequence"/>
</dbReference>
<comment type="caution">
    <text evidence="1">The sequence shown here is derived from an EMBL/GenBank/DDBJ whole genome shotgun (WGS) entry which is preliminary data.</text>
</comment>
<name>A0ACC1T314_9APHY</name>
<gene>
    <name evidence="1" type="ORF">NM688_g4613</name>
</gene>
<dbReference type="EMBL" id="JANHOG010000779">
    <property type="protein sequence ID" value="KAJ3551599.1"/>
    <property type="molecule type" value="Genomic_DNA"/>
</dbReference>